<evidence type="ECO:0000256" key="5">
    <source>
        <dbReference type="ARBA" id="ARBA00023251"/>
    </source>
</evidence>
<dbReference type="PANTHER" id="PTHR43027:SF2">
    <property type="entry name" value="TRANSPORT PERMEASE PROTEIN"/>
    <property type="match status" value="1"/>
</dbReference>
<dbReference type="GO" id="GO:0043190">
    <property type="term" value="C:ATP-binding cassette (ABC) transporter complex"/>
    <property type="evidence" value="ECO:0007669"/>
    <property type="project" value="InterPro"/>
</dbReference>
<keyword evidence="3 6" id="KW-1133">Transmembrane helix</keyword>
<evidence type="ECO:0000313" key="10">
    <source>
        <dbReference type="Proteomes" id="UP000549343"/>
    </source>
</evidence>
<proteinExistence type="inferred from homology"/>
<evidence type="ECO:0000313" key="9">
    <source>
        <dbReference type="EMBL" id="MBB4775228.1"/>
    </source>
</evidence>
<evidence type="ECO:0000313" key="8">
    <source>
        <dbReference type="EMBL" id="GAA0575005.1"/>
    </source>
</evidence>
<evidence type="ECO:0000256" key="6">
    <source>
        <dbReference type="RuleBase" id="RU361157"/>
    </source>
</evidence>
<feature type="transmembrane region" description="Helical" evidence="6">
    <location>
        <begin position="57"/>
        <end position="79"/>
    </location>
</feature>
<feature type="transmembrane region" description="Helical" evidence="6">
    <location>
        <begin position="225"/>
        <end position="243"/>
    </location>
</feature>
<accession>A0A7W7IDQ2</accession>
<dbReference type="InterPro" id="IPR013525">
    <property type="entry name" value="ABC2_TM"/>
</dbReference>
<dbReference type="Proteomes" id="UP001501427">
    <property type="component" value="Unassembled WGS sequence"/>
</dbReference>
<reference evidence="8 11" key="1">
    <citation type="journal article" date="2019" name="Int. J. Syst. Evol. Microbiol.">
        <title>The Global Catalogue of Microorganisms (GCM) 10K type strain sequencing project: providing services to taxonomists for standard genome sequencing and annotation.</title>
        <authorList>
            <consortium name="The Broad Institute Genomics Platform"/>
            <consortium name="The Broad Institute Genome Sequencing Center for Infectious Disease"/>
            <person name="Wu L."/>
            <person name="Ma J."/>
        </authorList>
    </citation>
    <scope>NUCLEOTIDE SEQUENCE [LARGE SCALE GENOMIC DNA]</scope>
    <source>
        <strain evidence="8 11">JCM 10667</strain>
    </source>
</reference>
<dbReference type="Proteomes" id="UP000549343">
    <property type="component" value="Unassembled WGS sequence"/>
</dbReference>
<keyword evidence="11" id="KW-1185">Reference proteome</keyword>
<dbReference type="InterPro" id="IPR000412">
    <property type="entry name" value="ABC_2_transport"/>
</dbReference>
<keyword evidence="2 6" id="KW-0812">Transmembrane</keyword>
<dbReference type="PROSITE" id="PS51012">
    <property type="entry name" value="ABC_TM2"/>
    <property type="match status" value="1"/>
</dbReference>
<reference evidence="8" key="3">
    <citation type="submission" date="2023-12" db="EMBL/GenBank/DDBJ databases">
        <authorList>
            <person name="Sun Q."/>
            <person name="Inoue M."/>
        </authorList>
    </citation>
    <scope>NUCLEOTIDE SEQUENCE</scope>
    <source>
        <strain evidence="8">JCM 10667</strain>
    </source>
</reference>
<evidence type="ECO:0000259" key="7">
    <source>
        <dbReference type="PROSITE" id="PS51012"/>
    </source>
</evidence>
<keyword evidence="5" id="KW-0046">Antibiotic resistance</keyword>
<dbReference type="EMBL" id="JACHMV010000001">
    <property type="protein sequence ID" value="MBB4775228.1"/>
    <property type="molecule type" value="Genomic_DNA"/>
</dbReference>
<keyword evidence="6" id="KW-1003">Cell membrane</keyword>
<comment type="similarity">
    <text evidence="6">Belongs to the ABC-2 integral membrane protein family.</text>
</comment>
<dbReference type="PRINTS" id="PR00164">
    <property type="entry name" value="ABC2TRNSPORT"/>
</dbReference>
<feature type="transmembrane region" description="Helical" evidence="6">
    <location>
        <begin position="139"/>
        <end position="160"/>
    </location>
</feature>
<dbReference type="RefSeq" id="WP_184884366.1">
    <property type="nucleotide sequence ID" value="NZ_BAAAHD010000036.1"/>
</dbReference>
<dbReference type="GO" id="GO:0140359">
    <property type="term" value="F:ABC-type transporter activity"/>
    <property type="evidence" value="ECO:0007669"/>
    <property type="project" value="InterPro"/>
</dbReference>
<dbReference type="PANTHER" id="PTHR43027">
    <property type="entry name" value="DOXORUBICIN RESISTANCE ABC TRANSPORTER PERMEASE PROTEIN DRRC-RELATED"/>
    <property type="match status" value="1"/>
</dbReference>
<feature type="transmembrane region" description="Helical" evidence="6">
    <location>
        <begin position="167"/>
        <end position="186"/>
    </location>
</feature>
<feature type="transmembrane region" description="Helical" evidence="6">
    <location>
        <begin position="21"/>
        <end position="42"/>
    </location>
</feature>
<keyword evidence="6" id="KW-0813">Transport</keyword>
<gene>
    <name evidence="9" type="ORF">F4557_003646</name>
    <name evidence="8" type="ORF">GCM10009546_42030</name>
</gene>
<comment type="subcellular location">
    <subcellularLocation>
        <location evidence="6">Cell membrane</location>
        <topology evidence="6">Multi-pass membrane protein</topology>
    </subcellularLocation>
    <subcellularLocation>
        <location evidence="1">Membrane</location>
        <topology evidence="1">Multi-pass membrane protein</topology>
    </subcellularLocation>
</comment>
<evidence type="ECO:0000313" key="11">
    <source>
        <dbReference type="Proteomes" id="UP001501427"/>
    </source>
</evidence>
<keyword evidence="4 6" id="KW-0472">Membrane</keyword>
<organism evidence="9 10">
    <name type="scientific">Actinomadura livida</name>
    <dbReference type="NCBI Taxonomy" id="79909"/>
    <lineage>
        <taxon>Bacteria</taxon>
        <taxon>Bacillati</taxon>
        <taxon>Actinomycetota</taxon>
        <taxon>Actinomycetes</taxon>
        <taxon>Streptosporangiales</taxon>
        <taxon>Thermomonosporaceae</taxon>
        <taxon>Actinomadura</taxon>
    </lineage>
</organism>
<name>A0A7W7IDQ2_9ACTN</name>
<dbReference type="AlphaFoldDB" id="A0A7W7IDQ2"/>
<dbReference type="InterPro" id="IPR052902">
    <property type="entry name" value="ABC-2_transporter"/>
</dbReference>
<dbReference type="EMBL" id="BAAAHD010000036">
    <property type="protein sequence ID" value="GAA0575005.1"/>
    <property type="molecule type" value="Genomic_DNA"/>
</dbReference>
<evidence type="ECO:0000256" key="2">
    <source>
        <dbReference type="ARBA" id="ARBA00022692"/>
    </source>
</evidence>
<sequence>MSAPTAVLKAELRLFLREPFSLFWIVVFPTLLLAILGLIPSFREPSAELGGNRVIDLYVPVSVLLATIMAGLMALPPVLAGYRERGILRRMSTTPVRPAALLAAQIALHFAAALVSALLAIATGRLAFGVDLPAHPPGYILALLLGALSALALGSAITAITPTAKATNVAGTIVFFPTMFLAGVWVPVQAMPELLQHIVGYFPFGAAAQALDDAAQGGWPAWSDLGVPAAWTALLIAAAVRWFRWE</sequence>
<dbReference type="InterPro" id="IPR047817">
    <property type="entry name" value="ABC2_TM_bact-type"/>
</dbReference>
<evidence type="ECO:0000256" key="4">
    <source>
        <dbReference type="ARBA" id="ARBA00023136"/>
    </source>
</evidence>
<evidence type="ECO:0000256" key="1">
    <source>
        <dbReference type="ARBA" id="ARBA00004141"/>
    </source>
</evidence>
<evidence type="ECO:0000256" key="3">
    <source>
        <dbReference type="ARBA" id="ARBA00022989"/>
    </source>
</evidence>
<feature type="domain" description="ABC transmembrane type-2" evidence="7">
    <location>
        <begin position="20"/>
        <end position="246"/>
    </location>
</feature>
<feature type="transmembrane region" description="Helical" evidence="6">
    <location>
        <begin position="100"/>
        <end position="127"/>
    </location>
</feature>
<dbReference type="PIRSF" id="PIRSF006648">
    <property type="entry name" value="DrrB"/>
    <property type="match status" value="1"/>
</dbReference>
<dbReference type="Pfam" id="PF12698">
    <property type="entry name" value="ABC2_membrane_3"/>
    <property type="match status" value="1"/>
</dbReference>
<comment type="caution">
    <text evidence="9">The sequence shown here is derived from an EMBL/GenBank/DDBJ whole genome shotgun (WGS) entry which is preliminary data.</text>
</comment>
<reference evidence="9 10" key="2">
    <citation type="submission" date="2020-08" db="EMBL/GenBank/DDBJ databases">
        <title>Sequencing the genomes of 1000 actinobacteria strains.</title>
        <authorList>
            <person name="Klenk H.-P."/>
        </authorList>
    </citation>
    <scope>NUCLEOTIDE SEQUENCE [LARGE SCALE GENOMIC DNA]</scope>
    <source>
        <strain evidence="9 10">DSM 44772</strain>
    </source>
</reference>
<dbReference type="GO" id="GO:0046677">
    <property type="term" value="P:response to antibiotic"/>
    <property type="evidence" value="ECO:0007669"/>
    <property type="project" value="UniProtKB-KW"/>
</dbReference>
<protein>
    <recommendedName>
        <fullName evidence="6">Transport permease protein</fullName>
    </recommendedName>
</protein>